<sequence length="122" mass="13353">MLKLLLQLVVLLLLVLLVLLVLLLLMLDDGLLLAAGAETRLLWREAADGLGRKLQVRGARQELERVLGIVDGQALLVVDAVAMRMVQTHERLEIADGLVIFRVLLAGPCPLDGLLYLVESLV</sequence>
<dbReference type="EMBL" id="CACQ02004433">
    <property type="protein sequence ID" value="CCF41002.1"/>
    <property type="molecule type" value="Genomic_DNA"/>
</dbReference>
<reference evidence="2" key="1">
    <citation type="journal article" date="2012" name="Nat. Genet.">
        <title>Lifestyle transitions in plant pathogenic Colletotrichum fungi deciphered by genome and transcriptome analyses.</title>
        <authorList>
            <person name="O'Connell R.J."/>
            <person name="Thon M.R."/>
            <person name="Hacquard S."/>
            <person name="Amyotte S.G."/>
            <person name="Kleemann J."/>
            <person name="Torres M.F."/>
            <person name="Damm U."/>
            <person name="Buiate E.A."/>
            <person name="Epstein L."/>
            <person name="Alkan N."/>
            <person name="Altmueller J."/>
            <person name="Alvarado-Balderrama L."/>
            <person name="Bauser C.A."/>
            <person name="Becker C."/>
            <person name="Birren B.W."/>
            <person name="Chen Z."/>
            <person name="Choi J."/>
            <person name="Crouch J.A."/>
            <person name="Duvick J.P."/>
            <person name="Farman M.A."/>
            <person name="Gan P."/>
            <person name="Heiman D."/>
            <person name="Henrissat B."/>
            <person name="Howard R.J."/>
            <person name="Kabbage M."/>
            <person name="Koch C."/>
            <person name="Kracher B."/>
            <person name="Kubo Y."/>
            <person name="Law A.D."/>
            <person name="Lebrun M.-H."/>
            <person name="Lee Y.-H."/>
            <person name="Miyara I."/>
            <person name="Moore N."/>
            <person name="Neumann U."/>
            <person name="Nordstroem K."/>
            <person name="Panaccione D.G."/>
            <person name="Panstruga R."/>
            <person name="Place M."/>
            <person name="Proctor R.H."/>
            <person name="Prusky D."/>
            <person name="Rech G."/>
            <person name="Reinhardt R."/>
            <person name="Rollins J.A."/>
            <person name="Rounsley S."/>
            <person name="Schardl C.L."/>
            <person name="Schwartz D.C."/>
            <person name="Shenoy N."/>
            <person name="Shirasu K."/>
            <person name="Sikhakolli U.R."/>
            <person name="Stueber K."/>
            <person name="Sukno S.A."/>
            <person name="Sweigard J.A."/>
            <person name="Takano Y."/>
            <person name="Takahara H."/>
            <person name="Trail F."/>
            <person name="van der Does H.C."/>
            <person name="Voll L.M."/>
            <person name="Will I."/>
            <person name="Young S."/>
            <person name="Zeng Q."/>
            <person name="Zhang J."/>
            <person name="Zhou S."/>
            <person name="Dickman M.B."/>
            <person name="Schulze-Lefert P."/>
            <person name="Ver Loren van Themaat E."/>
            <person name="Ma L.-J."/>
            <person name="Vaillancourt L.J."/>
        </authorList>
    </citation>
    <scope>NUCLEOTIDE SEQUENCE [LARGE SCALE GENOMIC DNA]</scope>
    <source>
        <strain evidence="2">IMI 349063</strain>
    </source>
</reference>
<dbReference type="Proteomes" id="UP000007174">
    <property type="component" value="Unassembled WGS sequence"/>
</dbReference>
<accession>H1VL99</accession>
<proteinExistence type="predicted"/>
<evidence type="ECO:0000313" key="1">
    <source>
        <dbReference type="EMBL" id="CCF41002.1"/>
    </source>
</evidence>
<dbReference type="HOGENOM" id="CLU_2026571_0_0_1"/>
<name>H1VL99_COLHI</name>
<gene>
    <name evidence="1" type="ORF">CH063_11415</name>
</gene>
<protein>
    <submittedName>
        <fullName evidence="1">Uncharacterized protein</fullName>
    </submittedName>
</protein>
<dbReference type="AlphaFoldDB" id="H1VL99"/>
<evidence type="ECO:0000313" key="2">
    <source>
        <dbReference type="Proteomes" id="UP000007174"/>
    </source>
</evidence>
<organism evidence="1 2">
    <name type="scientific">Colletotrichum higginsianum (strain IMI 349063)</name>
    <name type="common">Crucifer anthracnose fungus</name>
    <dbReference type="NCBI Taxonomy" id="759273"/>
    <lineage>
        <taxon>Eukaryota</taxon>
        <taxon>Fungi</taxon>
        <taxon>Dikarya</taxon>
        <taxon>Ascomycota</taxon>
        <taxon>Pezizomycotina</taxon>
        <taxon>Sordariomycetes</taxon>
        <taxon>Hypocreomycetidae</taxon>
        <taxon>Glomerellales</taxon>
        <taxon>Glomerellaceae</taxon>
        <taxon>Colletotrichum</taxon>
        <taxon>Colletotrichum destructivum species complex</taxon>
    </lineage>
</organism>